<dbReference type="InterPro" id="IPR013087">
    <property type="entry name" value="Znf_C2H2_type"/>
</dbReference>
<evidence type="ECO:0000313" key="7">
    <source>
        <dbReference type="Proteomes" id="UP000030678"/>
    </source>
</evidence>
<evidence type="ECO:0000256" key="4">
    <source>
        <dbReference type="PROSITE-ProRule" id="PRU00042"/>
    </source>
</evidence>
<accession>V9D799</accession>
<gene>
    <name evidence="6" type="ORF">G647_06241</name>
</gene>
<dbReference type="GeneID" id="19984734"/>
<dbReference type="PANTHER" id="PTHR23235">
    <property type="entry name" value="KRUEPPEL-LIKE TRANSCRIPTION FACTOR"/>
    <property type="match status" value="1"/>
</dbReference>
<evidence type="ECO:0000256" key="1">
    <source>
        <dbReference type="ARBA" id="ARBA00022723"/>
    </source>
</evidence>
<dbReference type="EMBL" id="KB822706">
    <property type="protein sequence ID" value="ETI22168.1"/>
    <property type="molecule type" value="Genomic_DNA"/>
</dbReference>
<keyword evidence="3" id="KW-0862">Zinc</keyword>
<dbReference type="PROSITE" id="PS00028">
    <property type="entry name" value="ZINC_FINGER_C2H2_1"/>
    <property type="match status" value="1"/>
</dbReference>
<evidence type="ECO:0000256" key="3">
    <source>
        <dbReference type="ARBA" id="ARBA00022833"/>
    </source>
</evidence>
<dbReference type="AlphaFoldDB" id="V9D799"/>
<dbReference type="GO" id="GO:0000981">
    <property type="term" value="F:DNA-binding transcription factor activity, RNA polymerase II-specific"/>
    <property type="evidence" value="ECO:0007669"/>
    <property type="project" value="TreeGrafter"/>
</dbReference>
<keyword evidence="1" id="KW-0479">Metal-binding</keyword>
<name>V9D799_9EURO</name>
<evidence type="ECO:0000259" key="5">
    <source>
        <dbReference type="PROSITE" id="PS50157"/>
    </source>
</evidence>
<dbReference type="OrthoDB" id="9368434at2759"/>
<protein>
    <recommendedName>
        <fullName evidence="5">C2H2-type domain-containing protein</fullName>
    </recommendedName>
</protein>
<dbReference type="Proteomes" id="UP000030678">
    <property type="component" value="Unassembled WGS sequence"/>
</dbReference>
<dbReference type="PROSITE" id="PS50157">
    <property type="entry name" value="ZINC_FINGER_C2H2_2"/>
    <property type="match status" value="1"/>
</dbReference>
<evidence type="ECO:0000256" key="2">
    <source>
        <dbReference type="ARBA" id="ARBA00022771"/>
    </source>
</evidence>
<reference evidence="6 7" key="1">
    <citation type="submission" date="2013-03" db="EMBL/GenBank/DDBJ databases">
        <title>The Genome Sequence of Cladophialophora carrionii CBS 160.54.</title>
        <authorList>
            <consortium name="The Broad Institute Genomics Platform"/>
            <person name="Cuomo C."/>
            <person name="de Hoog S."/>
            <person name="Gorbushina A."/>
            <person name="Walker B."/>
            <person name="Young S.K."/>
            <person name="Zeng Q."/>
            <person name="Gargeya S."/>
            <person name="Fitzgerald M."/>
            <person name="Haas B."/>
            <person name="Abouelleil A."/>
            <person name="Allen A.W."/>
            <person name="Alvarado L."/>
            <person name="Arachchi H.M."/>
            <person name="Berlin A.M."/>
            <person name="Chapman S.B."/>
            <person name="Gainer-Dewar J."/>
            <person name="Goldberg J."/>
            <person name="Griggs A."/>
            <person name="Gujja S."/>
            <person name="Hansen M."/>
            <person name="Howarth C."/>
            <person name="Imamovic A."/>
            <person name="Ireland A."/>
            <person name="Larimer J."/>
            <person name="McCowan C."/>
            <person name="Murphy C."/>
            <person name="Pearson M."/>
            <person name="Poon T.W."/>
            <person name="Priest M."/>
            <person name="Roberts A."/>
            <person name="Saif S."/>
            <person name="Shea T."/>
            <person name="Sisk P."/>
            <person name="Sykes S."/>
            <person name="Wortman J."/>
            <person name="Nusbaum C."/>
            <person name="Birren B."/>
        </authorList>
    </citation>
    <scope>NUCLEOTIDE SEQUENCE [LARGE SCALE GENOMIC DNA]</scope>
    <source>
        <strain evidence="6 7">CBS 160.54</strain>
    </source>
</reference>
<dbReference type="HOGENOM" id="CLU_1034410_0_0_1"/>
<organism evidence="6 7">
    <name type="scientific">Cladophialophora carrionii CBS 160.54</name>
    <dbReference type="NCBI Taxonomy" id="1279043"/>
    <lineage>
        <taxon>Eukaryota</taxon>
        <taxon>Fungi</taxon>
        <taxon>Dikarya</taxon>
        <taxon>Ascomycota</taxon>
        <taxon>Pezizomycotina</taxon>
        <taxon>Eurotiomycetes</taxon>
        <taxon>Chaetothyriomycetidae</taxon>
        <taxon>Chaetothyriales</taxon>
        <taxon>Herpotrichiellaceae</taxon>
        <taxon>Cladophialophora</taxon>
    </lineage>
</organism>
<dbReference type="PANTHER" id="PTHR23235:SF120">
    <property type="entry name" value="KRUPPEL-LIKE FACTOR 15"/>
    <property type="match status" value="1"/>
</dbReference>
<dbReference type="Gene3D" id="3.30.160.60">
    <property type="entry name" value="Classic Zinc Finger"/>
    <property type="match status" value="1"/>
</dbReference>
<feature type="domain" description="C2H2-type" evidence="5">
    <location>
        <begin position="12"/>
        <end position="40"/>
    </location>
</feature>
<proteinExistence type="predicted"/>
<dbReference type="GO" id="GO:0000978">
    <property type="term" value="F:RNA polymerase II cis-regulatory region sequence-specific DNA binding"/>
    <property type="evidence" value="ECO:0007669"/>
    <property type="project" value="TreeGrafter"/>
</dbReference>
<dbReference type="RefSeq" id="XP_008728785.1">
    <property type="nucleotide sequence ID" value="XM_008730563.1"/>
</dbReference>
<evidence type="ECO:0000313" key="6">
    <source>
        <dbReference type="EMBL" id="ETI22168.1"/>
    </source>
</evidence>
<dbReference type="VEuPathDB" id="FungiDB:G647_06241"/>
<dbReference type="SMART" id="SM00355">
    <property type="entry name" value="ZnF_C2H2"/>
    <property type="match status" value="3"/>
</dbReference>
<keyword evidence="2 4" id="KW-0863">Zinc-finger</keyword>
<dbReference type="GO" id="GO:0008270">
    <property type="term" value="F:zinc ion binding"/>
    <property type="evidence" value="ECO:0007669"/>
    <property type="project" value="UniProtKB-KW"/>
</dbReference>
<sequence>MPPQPSNPHIQFPCPSCTSVYGAQSTLAGHILAAHGGHRWSCNACSPPKHFADRSNWQRHRRSHGQNRFTCHLCGHSDRRIDNFKRHLATKHFVAPNQIAHFVQRARLPRAATAAAPAQAAVLPPVPAPVSPSLPVVPPVAADVPPARQQEDLLGDFLASSAIAIPTYGTGADQAQQGFFDPLSLEMGAWSGDFNLEFPVREVADWLPSGEDIPQEYSFGDNSFEAPYTPFRSTAALNSPFTAAGHDVYLTSSAEGSSDGDWSFAGLLTGNRQF</sequence>